<gene>
    <name evidence="1" type="ORF">E5331_19410</name>
</gene>
<comment type="caution">
    <text evidence="1">The sequence shown here is derived from an EMBL/GenBank/DDBJ whole genome shotgun (WGS) entry which is preliminary data.</text>
</comment>
<organism evidence="1 2">
    <name type="scientific">Lepagella muris</name>
    <dbReference type="NCBI Taxonomy" id="3032870"/>
    <lineage>
        <taxon>Bacteria</taxon>
        <taxon>Pseudomonadati</taxon>
        <taxon>Bacteroidota</taxon>
        <taxon>Bacteroidia</taxon>
        <taxon>Bacteroidales</taxon>
        <taxon>Muribaculaceae</taxon>
        <taxon>Lepagella</taxon>
    </lineage>
</organism>
<proteinExistence type="predicted"/>
<evidence type="ECO:0000313" key="2">
    <source>
        <dbReference type="Proteomes" id="UP000306319"/>
    </source>
</evidence>
<reference evidence="1" key="1">
    <citation type="submission" date="2019-04" db="EMBL/GenBank/DDBJ databases">
        <title>Microbes associate with the intestines of laboratory mice.</title>
        <authorList>
            <person name="Navarre W."/>
            <person name="Wong E."/>
            <person name="Huang K."/>
            <person name="Tropini C."/>
            <person name="Ng K."/>
            <person name="Yu B."/>
        </authorList>
    </citation>
    <scope>NUCLEOTIDE SEQUENCE</scope>
    <source>
        <strain evidence="1">NM04_E33</strain>
    </source>
</reference>
<name>A0AC61RBG4_9BACT</name>
<accession>A0AC61RBG4</accession>
<dbReference type="EMBL" id="SRYB01000050">
    <property type="protein sequence ID" value="TGY75836.1"/>
    <property type="molecule type" value="Genomic_DNA"/>
</dbReference>
<dbReference type="Proteomes" id="UP000306319">
    <property type="component" value="Unassembled WGS sequence"/>
</dbReference>
<protein>
    <submittedName>
        <fullName evidence="1">Nitrilase family protein</fullName>
    </submittedName>
</protein>
<evidence type="ECO:0000313" key="1">
    <source>
        <dbReference type="EMBL" id="TGY75836.1"/>
    </source>
</evidence>
<keyword evidence="2" id="KW-1185">Reference proteome</keyword>
<sequence>MNTTDLKVALVPLQIEWGDKIKNLAEVKRFMNLIHRDADIVIFPETFSTGFPSMEDKEFVRVMAERNTGETMQMIHQLANHYNIAIAGSFIADTGGLLFNRGFIVEPSGDEYFYDKRHLFTMANEHVVFNPGDSHTCIRYRGWNISIVICYDIRFPVWCRNQDNKYDLLICVANWPKVRVDAWNKLLFARAIENQSYVCGVNCKGVDKNGYEYDGSSMIIDYKGNDISIRIDETGIVYATLCRSRLDSFRKKFPVWDDSDEFFIKNMSNKK</sequence>